<dbReference type="RefSeq" id="WP_377493668.1">
    <property type="nucleotide sequence ID" value="NZ_JBHMDO010000017.1"/>
</dbReference>
<feature type="signal peptide" evidence="2">
    <location>
        <begin position="1"/>
        <end position="20"/>
    </location>
</feature>
<dbReference type="InterPro" id="IPR003961">
    <property type="entry name" value="FN3_dom"/>
</dbReference>
<dbReference type="InterPro" id="IPR000421">
    <property type="entry name" value="FA58C"/>
</dbReference>
<dbReference type="PROSITE" id="PS50853">
    <property type="entry name" value="FN3"/>
    <property type="match status" value="1"/>
</dbReference>
<evidence type="ECO:0000259" key="3">
    <source>
        <dbReference type="PROSITE" id="PS50022"/>
    </source>
</evidence>
<dbReference type="SMART" id="SM00060">
    <property type="entry name" value="FN3"/>
    <property type="match status" value="1"/>
</dbReference>
<name>A0ABV5KLH2_9BACL</name>
<dbReference type="CDD" id="cd00063">
    <property type="entry name" value="FN3"/>
    <property type="match status" value="1"/>
</dbReference>
<dbReference type="InterPro" id="IPR012334">
    <property type="entry name" value="Pectin_lyas_fold"/>
</dbReference>
<feature type="region of interest" description="Disordered" evidence="1">
    <location>
        <begin position="826"/>
        <end position="859"/>
    </location>
</feature>
<protein>
    <submittedName>
        <fullName evidence="5">Discoidin domain-containing protein</fullName>
    </submittedName>
</protein>
<sequence length="967" mass="100908">MLTTISALTLALGANIVAPAATSAATPIGQANSSIFGPNVYVFDPSMAAGDIDGVAASVFSQQESNEFGSQRYAFLFKPGSYNVNVRVGFYTHVAGLGQHPSEVAITGGLNADADWDNGNATRNFWRSVENLTIAPASGKTQYAVSQAAPMRRVHVKGELSLFDFDSNWNAGWASGGYLADSLVDNKVVPASQQQWFSRNSQWSEWTNGVWNMTFVGAVNPPSGQFPDPPYTVVEKTPVIREKPYLYVNGAGQYNVFVPSLQTNTQGVSWANGQTPGQSLPIEQFYIARPDTASAASINAALAQGKHLFFTPGIYHLSDTIRITNPNTVVLGIGMPTLIPDNGQVAMSVADVDGVKIAGLIYDAGPLNSSSLLEVGPAGSSANHAANPTSLHDLYFRIGGYVNGKNDASLRINSNNVIGEHFWIWRADHGAGAGWTSNVSNNGLVVNGANVTIYGLFNEHHNQYQTVWNGNGGRLYFYQSEIPYDVPNQASWMSKNGTVNGYASYKVADSVTTHEAWGLGVYSFFRDAAVKLQSGIEVPNVPGVKIHHATSIWLAGTPGSEITHVINDAGGKVYANSPAEAMRQTVSEFAGTGTGTGDTQAPTAPAGLTATAVSASAINLSWNASSDNVGVAGYDIYRGGSLIGSSSTTAYSDTGLNASTAYSYTVKAKDGAGNVSAASGAASATTLAGGGSGAALDRTGWTAVSNPSSGDAPANLLDGNMATRWSTGTAMAPGQYVIIDMKSAKTINKVTMDSTGSDNDYARGYDVYVSSDGAIWGNAVASGTGTGSVVTAAFASQNARYVKIVQTGTASSWWSVRELNVYGGAAGGGTNPNPGTGAALDRTGWSASSTPSSGDGASNLLDGSMATRWSTGTAMTPGQQLIVDMKTAKSFSKLVLDSTGSDNDYARGYEVYVSNDGATWGAPIASGTGSGAVLTVTFASQNARYMRIVQTGTASSWWSARELNVYN</sequence>
<dbReference type="CDD" id="cd23669">
    <property type="entry name" value="GH55_SacteLam55A-like"/>
    <property type="match status" value="1"/>
</dbReference>
<organism evidence="5 6">
    <name type="scientific">Paenibacillus aurantiacus</name>
    <dbReference type="NCBI Taxonomy" id="1936118"/>
    <lineage>
        <taxon>Bacteria</taxon>
        <taxon>Bacillati</taxon>
        <taxon>Bacillota</taxon>
        <taxon>Bacilli</taxon>
        <taxon>Bacillales</taxon>
        <taxon>Paenibacillaceae</taxon>
        <taxon>Paenibacillus</taxon>
    </lineage>
</organism>
<dbReference type="EMBL" id="JBHMDO010000017">
    <property type="protein sequence ID" value="MFB9326075.1"/>
    <property type="molecule type" value="Genomic_DNA"/>
</dbReference>
<proteinExistence type="predicted"/>
<dbReference type="Pfam" id="PF00754">
    <property type="entry name" value="F5_F8_type_C"/>
    <property type="match status" value="2"/>
</dbReference>
<feature type="domain" description="Fibronectin type-III" evidence="4">
    <location>
        <begin position="604"/>
        <end position="689"/>
    </location>
</feature>
<dbReference type="InterPro" id="IPR036116">
    <property type="entry name" value="FN3_sf"/>
</dbReference>
<dbReference type="Gene3D" id="2.160.20.10">
    <property type="entry name" value="Single-stranded right-handed beta-helix, Pectin lyase-like"/>
    <property type="match status" value="1"/>
</dbReference>
<dbReference type="Proteomes" id="UP001589747">
    <property type="component" value="Unassembled WGS sequence"/>
</dbReference>
<evidence type="ECO:0000259" key="4">
    <source>
        <dbReference type="PROSITE" id="PS50853"/>
    </source>
</evidence>
<feature type="chain" id="PRO_5047498759" evidence="2">
    <location>
        <begin position="21"/>
        <end position="967"/>
    </location>
</feature>
<feature type="compositionally biased region" description="Polar residues" evidence="1">
    <location>
        <begin position="845"/>
        <end position="856"/>
    </location>
</feature>
<keyword evidence="2" id="KW-0732">Signal</keyword>
<dbReference type="Gene3D" id="2.60.40.10">
    <property type="entry name" value="Immunoglobulins"/>
    <property type="match status" value="1"/>
</dbReference>
<dbReference type="Pfam" id="PF00041">
    <property type="entry name" value="fn3"/>
    <property type="match status" value="1"/>
</dbReference>
<keyword evidence="6" id="KW-1185">Reference proteome</keyword>
<gene>
    <name evidence="5" type="ORF">ACFFSY_09150</name>
</gene>
<dbReference type="SUPFAM" id="SSF49265">
    <property type="entry name" value="Fibronectin type III"/>
    <property type="match status" value="1"/>
</dbReference>
<feature type="domain" description="F5/8 type C" evidence="3">
    <location>
        <begin position="684"/>
        <end position="824"/>
    </location>
</feature>
<dbReference type="InterPro" id="IPR013783">
    <property type="entry name" value="Ig-like_fold"/>
</dbReference>
<evidence type="ECO:0000256" key="1">
    <source>
        <dbReference type="SAM" id="MobiDB-lite"/>
    </source>
</evidence>
<dbReference type="InterPro" id="IPR008979">
    <property type="entry name" value="Galactose-bd-like_sf"/>
</dbReference>
<evidence type="ECO:0000313" key="6">
    <source>
        <dbReference type="Proteomes" id="UP001589747"/>
    </source>
</evidence>
<dbReference type="Gene3D" id="2.60.120.260">
    <property type="entry name" value="Galactose-binding domain-like"/>
    <property type="match status" value="2"/>
</dbReference>
<evidence type="ECO:0000313" key="5">
    <source>
        <dbReference type="EMBL" id="MFB9326075.1"/>
    </source>
</evidence>
<dbReference type="SUPFAM" id="SSF49785">
    <property type="entry name" value="Galactose-binding domain-like"/>
    <property type="match status" value="2"/>
</dbReference>
<reference evidence="5 6" key="1">
    <citation type="submission" date="2024-09" db="EMBL/GenBank/DDBJ databases">
        <authorList>
            <person name="Sun Q."/>
            <person name="Mori K."/>
        </authorList>
    </citation>
    <scope>NUCLEOTIDE SEQUENCE [LARGE SCALE GENOMIC DNA]</scope>
    <source>
        <strain evidence="5 6">TISTR 2452</strain>
    </source>
</reference>
<dbReference type="PROSITE" id="PS50022">
    <property type="entry name" value="FA58C_3"/>
    <property type="match status" value="2"/>
</dbReference>
<comment type="caution">
    <text evidence="5">The sequence shown here is derived from an EMBL/GenBank/DDBJ whole genome shotgun (WGS) entry which is preliminary data.</text>
</comment>
<evidence type="ECO:0000256" key="2">
    <source>
        <dbReference type="SAM" id="SignalP"/>
    </source>
</evidence>
<feature type="domain" description="F5/8 type C" evidence="3">
    <location>
        <begin position="829"/>
        <end position="967"/>
    </location>
</feature>
<accession>A0ABV5KLH2</accession>
<dbReference type="InterPro" id="IPR059186">
    <property type="entry name" value="SACTE_4363"/>
</dbReference>